<gene>
    <name evidence="1" type="ORF">E2C01_089665</name>
</gene>
<dbReference type="AlphaFoldDB" id="A0A5B7JQ76"/>
<sequence length="95" mass="10527">MCSTLEHILSFHFLVIRQSHSYGKRCVCVAVASSSLRHLWACARLTKSFASSVKNSRRTVVLACLRYDSQPSVGEELDLLVTETSPHSLLAYGSL</sequence>
<evidence type="ECO:0000313" key="2">
    <source>
        <dbReference type="Proteomes" id="UP000324222"/>
    </source>
</evidence>
<organism evidence="1 2">
    <name type="scientific">Portunus trituberculatus</name>
    <name type="common">Swimming crab</name>
    <name type="synonym">Neptunus trituberculatus</name>
    <dbReference type="NCBI Taxonomy" id="210409"/>
    <lineage>
        <taxon>Eukaryota</taxon>
        <taxon>Metazoa</taxon>
        <taxon>Ecdysozoa</taxon>
        <taxon>Arthropoda</taxon>
        <taxon>Crustacea</taxon>
        <taxon>Multicrustacea</taxon>
        <taxon>Malacostraca</taxon>
        <taxon>Eumalacostraca</taxon>
        <taxon>Eucarida</taxon>
        <taxon>Decapoda</taxon>
        <taxon>Pleocyemata</taxon>
        <taxon>Brachyura</taxon>
        <taxon>Eubrachyura</taxon>
        <taxon>Portunoidea</taxon>
        <taxon>Portunidae</taxon>
        <taxon>Portuninae</taxon>
        <taxon>Portunus</taxon>
    </lineage>
</organism>
<accession>A0A5B7JQ76</accession>
<protein>
    <submittedName>
        <fullName evidence="1">Uncharacterized protein</fullName>
    </submittedName>
</protein>
<dbReference type="EMBL" id="VSRR010098793">
    <property type="protein sequence ID" value="MPC94494.1"/>
    <property type="molecule type" value="Genomic_DNA"/>
</dbReference>
<comment type="caution">
    <text evidence="1">The sequence shown here is derived from an EMBL/GenBank/DDBJ whole genome shotgun (WGS) entry which is preliminary data.</text>
</comment>
<dbReference type="Proteomes" id="UP000324222">
    <property type="component" value="Unassembled WGS sequence"/>
</dbReference>
<evidence type="ECO:0000313" key="1">
    <source>
        <dbReference type="EMBL" id="MPC94494.1"/>
    </source>
</evidence>
<keyword evidence="2" id="KW-1185">Reference proteome</keyword>
<reference evidence="1 2" key="1">
    <citation type="submission" date="2019-05" db="EMBL/GenBank/DDBJ databases">
        <title>Another draft genome of Portunus trituberculatus and its Hox gene families provides insights of decapod evolution.</title>
        <authorList>
            <person name="Jeong J.-H."/>
            <person name="Song I."/>
            <person name="Kim S."/>
            <person name="Choi T."/>
            <person name="Kim D."/>
            <person name="Ryu S."/>
            <person name="Kim W."/>
        </authorList>
    </citation>
    <scope>NUCLEOTIDE SEQUENCE [LARGE SCALE GENOMIC DNA]</scope>
    <source>
        <tissue evidence="1">Muscle</tissue>
    </source>
</reference>
<name>A0A5B7JQ76_PORTR</name>
<proteinExistence type="predicted"/>